<gene>
    <name evidence="1" type="ORF">IE077_000704</name>
</gene>
<protein>
    <submittedName>
        <fullName evidence="1">Uncharacterized protein</fullName>
    </submittedName>
</protein>
<sequence length="300" mass="33501">MKIDRETVLFILFLSVCQVFLLSELKVSALRNHPKNFRNDDDAVVEFTNGTEISALPPPSLIGTPFINEYNPAIRTTKSFALQNHEYVMHHGGLECLDVHLEDCVSNAPASETSSVDVKMVNIVRTSNVALGGTGAVEAILTATNIHRRSSKVEDVTYAKPTTEVVGPIVLVGMVPLHIKHVHAIQDSNDLETFALLINAKSIMEAAPRMPCARKREIQRRVLAKAIIQEMAEHAPRFNTAQKTMEAAIKMQFVLNRRMVYQRVDAENFLKEMAKRAQVQLKVDASKCSFAKSMNFRNLC</sequence>
<dbReference type="EMBL" id="JADAQX010001409">
    <property type="protein sequence ID" value="KAF8817816.1"/>
    <property type="molecule type" value="Genomic_DNA"/>
</dbReference>
<dbReference type="Proteomes" id="UP000823046">
    <property type="component" value="Unassembled WGS sequence"/>
</dbReference>
<name>A0ABQ7J3Y1_9APIC</name>
<organism evidence="1 2">
    <name type="scientific">Cardiosporidium cionae</name>
    <dbReference type="NCBI Taxonomy" id="476202"/>
    <lineage>
        <taxon>Eukaryota</taxon>
        <taxon>Sar</taxon>
        <taxon>Alveolata</taxon>
        <taxon>Apicomplexa</taxon>
        <taxon>Aconoidasida</taxon>
        <taxon>Nephromycida</taxon>
        <taxon>Cardiosporidium</taxon>
    </lineage>
</organism>
<evidence type="ECO:0000313" key="1">
    <source>
        <dbReference type="EMBL" id="KAF8817816.1"/>
    </source>
</evidence>
<comment type="caution">
    <text evidence="1">The sequence shown here is derived from an EMBL/GenBank/DDBJ whole genome shotgun (WGS) entry which is preliminary data.</text>
</comment>
<keyword evidence="2" id="KW-1185">Reference proteome</keyword>
<proteinExistence type="predicted"/>
<accession>A0ABQ7J3Y1</accession>
<reference evidence="1 2" key="1">
    <citation type="journal article" date="2020" name="bioRxiv">
        <title>Metabolic contributions of an alphaproteobacterial endosymbiont in the apicomplexan Cardiosporidium cionae.</title>
        <authorList>
            <person name="Hunter E.S."/>
            <person name="Paight C.J."/>
            <person name="Lane C.E."/>
        </authorList>
    </citation>
    <scope>NUCLEOTIDE SEQUENCE [LARGE SCALE GENOMIC DNA]</scope>
    <source>
        <strain evidence="1">ESH_2018</strain>
    </source>
</reference>
<evidence type="ECO:0000313" key="2">
    <source>
        <dbReference type="Proteomes" id="UP000823046"/>
    </source>
</evidence>